<dbReference type="EMBL" id="CP019352">
    <property type="protein sequence ID" value="APY00941.1"/>
    <property type="molecule type" value="Genomic_DNA"/>
</dbReference>
<dbReference type="KEGG" id="lvn:BWR22_11690"/>
<keyword evidence="1" id="KW-1133">Transmembrane helix</keyword>
<feature type="transmembrane region" description="Helical" evidence="1">
    <location>
        <begin position="99"/>
        <end position="118"/>
    </location>
</feature>
<dbReference type="AlphaFoldDB" id="A0AAC9PXC5"/>
<evidence type="ECO:0000313" key="2">
    <source>
        <dbReference type="EMBL" id="APY00941.1"/>
    </source>
</evidence>
<feature type="transmembrane region" description="Helical" evidence="1">
    <location>
        <begin position="65"/>
        <end position="87"/>
    </location>
</feature>
<feature type="transmembrane region" description="Helical" evidence="1">
    <location>
        <begin position="35"/>
        <end position="59"/>
    </location>
</feature>
<keyword evidence="3" id="KW-1185">Reference proteome</keyword>
<evidence type="ECO:0000256" key="1">
    <source>
        <dbReference type="SAM" id="Phobius"/>
    </source>
</evidence>
<accession>A0AAC9PXC5</accession>
<organism evidence="2 3">
    <name type="scientific">Lacinutrix venerupis</name>
    <dbReference type="NCBI Taxonomy" id="1486034"/>
    <lineage>
        <taxon>Bacteria</taxon>
        <taxon>Pseudomonadati</taxon>
        <taxon>Bacteroidota</taxon>
        <taxon>Flavobacteriia</taxon>
        <taxon>Flavobacteriales</taxon>
        <taxon>Flavobacteriaceae</taxon>
        <taxon>Lacinutrix</taxon>
    </lineage>
</organism>
<gene>
    <name evidence="2" type="ORF">BWR22_11690</name>
</gene>
<proteinExistence type="predicted"/>
<sequence>MIVTLLTIANIAGGILLGLATLDKWDGERNFFNKIAATLAPFQTIIGGALVVLALIRLFGNGGLIFNIISLLGGFLLLTHVIVKAPAFKDTLYKLSDKLMPFKASIGIALIVIGIITLF</sequence>
<name>A0AAC9PXC5_9FLAO</name>
<keyword evidence="1" id="KW-0472">Membrane</keyword>
<feature type="transmembrane region" description="Helical" evidence="1">
    <location>
        <begin position="6"/>
        <end position="23"/>
    </location>
</feature>
<protein>
    <submittedName>
        <fullName evidence="2">Uncharacterized protein</fullName>
    </submittedName>
</protein>
<reference evidence="2 3" key="1">
    <citation type="submission" date="2017-01" db="EMBL/GenBank/DDBJ databases">
        <title>Complete genome of Lacinutrix venerupis DOK2-8 isolated from seawater in Dokdo.</title>
        <authorList>
            <person name="Chi W.-J."/>
            <person name="Kim J.H."/>
        </authorList>
    </citation>
    <scope>NUCLEOTIDE SEQUENCE [LARGE SCALE GENOMIC DNA]</scope>
    <source>
        <strain evidence="2 3">DOK2-8</strain>
    </source>
</reference>
<dbReference type="Proteomes" id="UP000187506">
    <property type="component" value="Chromosome"/>
</dbReference>
<keyword evidence="1" id="KW-0812">Transmembrane</keyword>
<dbReference type="RefSeq" id="WP_076733845.1">
    <property type="nucleotide sequence ID" value="NZ_CP019352.1"/>
</dbReference>
<evidence type="ECO:0000313" key="3">
    <source>
        <dbReference type="Proteomes" id="UP000187506"/>
    </source>
</evidence>